<feature type="non-terminal residue" evidence="2">
    <location>
        <position position="1"/>
    </location>
</feature>
<name>A0A371IA93_MUCPR</name>
<sequence length="93" mass="11183">MRSSRDEWSEFHCTSDHTTENCKILPSQIEKLIHNGHLGYFMQGREEPKTTIRPTQDQRGRHVQEEDKRRDKRKLNKHQNDAKKRDSSRRTIL</sequence>
<feature type="compositionally biased region" description="Basic and acidic residues" evidence="1">
    <location>
        <begin position="45"/>
        <end position="69"/>
    </location>
</feature>
<evidence type="ECO:0000256" key="1">
    <source>
        <dbReference type="SAM" id="MobiDB-lite"/>
    </source>
</evidence>
<accession>A0A371IA93</accession>
<comment type="caution">
    <text evidence="2">The sequence shown here is derived from an EMBL/GenBank/DDBJ whole genome shotgun (WGS) entry which is preliminary data.</text>
</comment>
<reference evidence="2" key="1">
    <citation type="submission" date="2018-05" db="EMBL/GenBank/DDBJ databases">
        <title>Draft genome of Mucuna pruriens seed.</title>
        <authorList>
            <person name="Nnadi N.E."/>
            <person name="Vos R."/>
            <person name="Hasami M.H."/>
            <person name="Devisetty U.K."/>
            <person name="Aguiy J.C."/>
        </authorList>
    </citation>
    <scope>NUCLEOTIDE SEQUENCE [LARGE SCALE GENOMIC DNA]</scope>
    <source>
        <strain evidence="2">JCA_2017</strain>
    </source>
</reference>
<gene>
    <name evidence="2" type="ORF">CR513_03364</name>
</gene>
<proteinExistence type="predicted"/>
<dbReference type="Proteomes" id="UP000257109">
    <property type="component" value="Unassembled WGS sequence"/>
</dbReference>
<dbReference type="EMBL" id="QJKJ01000557">
    <property type="protein sequence ID" value="RDY11904.1"/>
    <property type="molecule type" value="Genomic_DNA"/>
</dbReference>
<keyword evidence="3" id="KW-1185">Reference proteome</keyword>
<feature type="compositionally biased region" description="Basic and acidic residues" evidence="1">
    <location>
        <begin position="78"/>
        <end position="93"/>
    </location>
</feature>
<feature type="region of interest" description="Disordered" evidence="1">
    <location>
        <begin position="45"/>
        <end position="93"/>
    </location>
</feature>
<protein>
    <submittedName>
        <fullName evidence="2">Uncharacterized protein</fullName>
    </submittedName>
</protein>
<dbReference type="AlphaFoldDB" id="A0A371IA93"/>
<dbReference type="OrthoDB" id="1752268at2759"/>
<evidence type="ECO:0000313" key="3">
    <source>
        <dbReference type="Proteomes" id="UP000257109"/>
    </source>
</evidence>
<organism evidence="2 3">
    <name type="scientific">Mucuna pruriens</name>
    <name type="common">Velvet bean</name>
    <name type="synonym">Dolichos pruriens</name>
    <dbReference type="NCBI Taxonomy" id="157652"/>
    <lineage>
        <taxon>Eukaryota</taxon>
        <taxon>Viridiplantae</taxon>
        <taxon>Streptophyta</taxon>
        <taxon>Embryophyta</taxon>
        <taxon>Tracheophyta</taxon>
        <taxon>Spermatophyta</taxon>
        <taxon>Magnoliopsida</taxon>
        <taxon>eudicotyledons</taxon>
        <taxon>Gunneridae</taxon>
        <taxon>Pentapetalae</taxon>
        <taxon>rosids</taxon>
        <taxon>fabids</taxon>
        <taxon>Fabales</taxon>
        <taxon>Fabaceae</taxon>
        <taxon>Papilionoideae</taxon>
        <taxon>50 kb inversion clade</taxon>
        <taxon>NPAAA clade</taxon>
        <taxon>indigoferoid/millettioid clade</taxon>
        <taxon>Phaseoleae</taxon>
        <taxon>Mucuna</taxon>
    </lineage>
</organism>
<evidence type="ECO:0000313" key="2">
    <source>
        <dbReference type="EMBL" id="RDY11904.1"/>
    </source>
</evidence>